<dbReference type="PANTHER" id="PTHR12962:SF1">
    <property type="entry name" value="COLD SHOCK DOMAIN-CONTAINING PROTEIN CG9705"/>
    <property type="match status" value="1"/>
</dbReference>
<reference evidence="4 5" key="1">
    <citation type="submission" date="2021-03" db="EMBL/GenBank/DDBJ databases">
        <authorList>
            <person name="Shang D.-D."/>
            <person name="Du Z.-J."/>
            <person name="Chen G.-J."/>
        </authorList>
    </citation>
    <scope>NUCLEOTIDE SEQUENCE [LARGE SCALE GENOMIC DNA]</scope>
    <source>
        <strain evidence="4 5">F2608</strain>
    </source>
</reference>
<dbReference type="GO" id="GO:0043488">
    <property type="term" value="P:regulation of mRNA stability"/>
    <property type="evidence" value="ECO:0007669"/>
    <property type="project" value="TreeGrafter"/>
</dbReference>
<feature type="domain" description="CSD" evidence="3">
    <location>
        <begin position="8"/>
        <end position="71"/>
    </location>
</feature>
<dbReference type="SUPFAM" id="SSF50249">
    <property type="entry name" value="Nucleic acid-binding proteins"/>
    <property type="match status" value="1"/>
</dbReference>
<dbReference type="InterPro" id="IPR012340">
    <property type="entry name" value="NA-bd_OB-fold"/>
</dbReference>
<dbReference type="PROSITE" id="PS51857">
    <property type="entry name" value="CSD_2"/>
    <property type="match status" value="1"/>
</dbReference>
<dbReference type="CDD" id="cd04458">
    <property type="entry name" value="CSP_CDS"/>
    <property type="match status" value="1"/>
</dbReference>
<feature type="transmembrane region" description="Helical" evidence="2">
    <location>
        <begin position="195"/>
        <end position="216"/>
    </location>
</feature>
<keyword evidence="5" id="KW-1185">Reference proteome</keyword>
<evidence type="ECO:0000313" key="4">
    <source>
        <dbReference type="EMBL" id="MBO1516725.1"/>
    </source>
</evidence>
<dbReference type="InterPro" id="IPR011129">
    <property type="entry name" value="CSD"/>
</dbReference>
<proteinExistence type="predicted"/>
<dbReference type="GO" id="GO:0003730">
    <property type="term" value="F:mRNA 3'-UTR binding"/>
    <property type="evidence" value="ECO:0007669"/>
    <property type="project" value="TreeGrafter"/>
</dbReference>
<dbReference type="SMART" id="SM00357">
    <property type="entry name" value="CSP"/>
    <property type="match status" value="1"/>
</dbReference>
<keyword evidence="2" id="KW-1133">Transmembrane helix</keyword>
<keyword evidence="2" id="KW-0812">Transmembrane</keyword>
<dbReference type="Proteomes" id="UP000664161">
    <property type="component" value="Unassembled WGS sequence"/>
</dbReference>
<dbReference type="AlphaFoldDB" id="A0AAW4IP93"/>
<keyword evidence="2" id="KW-0472">Membrane</keyword>
<dbReference type="InterPro" id="IPR010718">
    <property type="entry name" value="DUF1294"/>
</dbReference>
<accession>A0AAW4IP93</accession>
<sequence length="227" mass="25488">MASQAPSKQQGHVHKWQDDKGFGFIETSSGASLFFHISEFRAQRRPEVGEAVVFDVGQDSQGRLQARQVQELSFVQQKMAEKNRQIRQRNRKRNAQAEFAAGQKQRLFLGIGFYGVVILLAATQKLSWLVVAWYAVLGIVTYLTYAKDKVAAQNGDWRTPESTLHLLSVLGGWVGALVAQMYLRHKSQKPEFRIVYYLTVIINLAGLLFVIMGGGLETLKDVLSGFL</sequence>
<keyword evidence="1" id="KW-0597">Phosphoprotein</keyword>
<dbReference type="InterPro" id="IPR052069">
    <property type="entry name" value="Ca-reg_mRNA-binding_domain"/>
</dbReference>
<evidence type="ECO:0000259" key="3">
    <source>
        <dbReference type="PROSITE" id="PS51857"/>
    </source>
</evidence>
<dbReference type="Pfam" id="PF06961">
    <property type="entry name" value="DUF1294"/>
    <property type="match status" value="1"/>
</dbReference>
<evidence type="ECO:0000256" key="2">
    <source>
        <dbReference type="SAM" id="Phobius"/>
    </source>
</evidence>
<name>A0AAW4IP93_9GAMM</name>
<dbReference type="PANTHER" id="PTHR12962">
    <property type="entry name" value="CALCIUM-REGULATED HEAT STABLE PROTEIN CRHSP-24-RELATED"/>
    <property type="match status" value="1"/>
</dbReference>
<dbReference type="RefSeq" id="WP_207969410.1">
    <property type="nucleotide sequence ID" value="NZ_JAGBKN010000008.1"/>
</dbReference>
<dbReference type="InterPro" id="IPR002059">
    <property type="entry name" value="CSP_DNA-bd"/>
</dbReference>
<dbReference type="Pfam" id="PF00313">
    <property type="entry name" value="CSD"/>
    <property type="match status" value="1"/>
</dbReference>
<evidence type="ECO:0000313" key="5">
    <source>
        <dbReference type="Proteomes" id="UP000664161"/>
    </source>
</evidence>
<gene>
    <name evidence="4" type="ORF">J3491_05175</name>
</gene>
<organism evidence="4 5">
    <name type="scientific">Psychrobacter halodurans</name>
    <dbReference type="NCBI Taxonomy" id="2818439"/>
    <lineage>
        <taxon>Bacteria</taxon>
        <taxon>Pseudomonadati</taxon>
        <taxon>Pseudomonadota</taxon>
        <taxon>Gammaproteobacteria</taxon>
        <taxon>Moraxellales</taxon>
        <taxon>Moraxellaceae</taxon>
        <taxon>Psychrobacter</taxon>
    </lineage>
</organism>
<protein>
    <submittedName>
        <fullName evidence="4">DUF1294 domain-containing protein</fullName>
    </submittedName>
</protein>
<feature type="transmembrane region" description="Helical" evidence="2">
    <location>
        <begin position="126"/>
        <end position="145"/>
    </location>
</feature>
<comment type="caution">
    <text evidence="4">The sequence shown here is derived from an EMBL/GenBank/DDBJ whole genome shotgun (WGS) entry which is preliminary data.</text>
</comment>
<dbReference type="GO" id="GO:0005829">
    <property type="term" value="C:cytosol"/>
    <property type="evidence" value="ECO:0007669"/>
    <property type="project" value="UniProtKB-ARBA"/>
</dbReference>
<dbReference type="Gene3D" id="2.40.50.140">
    <property type="entry name" value="Nucleic acid-binding proteins"/>
    <property type="match status" value="1"/>
</dbReference>
<dbReference type="EMBL" id="JAGBKN010000008">
    <property type="protein sequence ID" value="MBO1516725.1"/>
    <property type="molecule type" value="Genomic_DNA"/>
</dbReference>
<evidence type="ECO:0000256" key="1">
    <source>
        <dbReference type="ARBA" id="ARBA00022553"/>
    </source>
</evidence>